<evidence type="ECO:0000313" key="2">
    <source>
        <dbReference type="Proteomes" id="UP000707206"/>
    </source>
</evidence>
<dbReference type="AlphaFoldDB" id="A0A967AUB4"/>
<accession>A0A967AUB4</accession>
<protein>
    <submittedName>
        <fullName evidence="1">Uncharacterized protein</fullName>
    </submittedName>
</protein>
<dbReference type="EMBL" id="VIKU02000001">
    <property type="protein sequence ID" value="NHF57732.1"/>
    <property type="molecule type" value="Genomic_DNA"/>
</dbReference>
<dbReference type="RefSeq" id="WP_152572266.1">
    <property type="nucleotide sequence ID" value="NZ_VIKU02000001.1"/>
</dbReference>
<keyword evidence="2" id="KW-1185">Reference proteome</keyword>
<sequence length="142" mass="16941">METQQEANRQELQLQIEEWISDILFFAQDLSFTKHLLDHFYEELIRYENLDEIREEIQRFEDLRYSCGKLLDRTRTHLQHFDSTPDIPNLGASSELMKTQEILKEKFNRFMGEFKAVKSDIFGMIGTVLEHQKVLRNSLRSA</sequence>
<name>A0A967AUB4_9FLAO</name>
<comment type="caution">
    <text evidence="1">The sequence shown here is derived from an EMBL/GenBank/DDBJ whole genome shotgun (WGS) entry which is preliminary data.</text>
</comment>
<organism evidence="1 2">
    <name type="scientific">Pelagihabitans pacificus</name>
    <dbReference type="NCBI Taxonomy" id="2696054"/>
    <lineage>
        <taxon>Bacteria</taxon>
        <taxon>Pseudomonadati</taxon>
        <taxon>Bacteroidota</taxon>
        <taxon>Flavobacteriia</taxon>
        <taxon>Flavobacteriales</taxon>
        <taxon>Flavobacteriaceae</taxon>
        <taxon>Pelagihabitans</taxon>
    </lineage>
</organism>
<evidence type="ECO:0000313" key="1">
    <source>
        <dbReference type="EMBL" id="NHF57732.1"/>
    </source>
</evidence>
<gene>
    <name evidence="1" type="ORF">FK220_000160</name>
</gene>
<dbReference type="Proteomes" id="UP000707206">
    <property type="component" value="Unassembled WGS sequence"/>
</dbReference>
<proteinExistence type="predicted"/>
<reference evidence="1" key="2">
    <citation type="submission" date="2020-03" db="EMBL/GenBank/DDBJ databases">
        <title>Flavobacteriaceae bacterium strain TP-CH-4, a member of the family Flavobacteriaceae isolated from a deep-sea seamount.</title>
        <authorList>
            <person name="Zhang D.-C."/>
        </authorList>
    </citation>
    <scope>NUCLEOTIDE SEQUENCE</scope>
    <source>
        <strain evidence="1">TP-CH-4</strain>
    </source>
</reference>
<reference evidence="1" key="1">
    <citation type="submission" date="2019-07" db="EMBL/GenBank/DDBJ databases">
        <authorList>
            <person name="De-Chao Zhang Q."/>
        </authorList>
    </citation>
    <scope>NUCLEOTIDE SEQUENCE</scope>
    <source>
        <strain evidence="1">TP-CH-4</strain>
    </source>
</reference>